<comment type="caution">
    <text evidence="2">The sequence shown here is derived from an EMBL/GenBank/DDBJ whole genome shotgun (WGS) entry which is preliminary data.</text>
</comment>
<dbReference type="Proteomes" id="UP000639772">
    <property type="component" value="Chromosome 9"/>
</dbReference>
<dbReference type="AlphaFoldDB" id="A0A835UN32"/>
<accession>A0A835UN32</accession>
<organism evidence="2 3">
    <name type="scientific">Vanilla planifolia</name>
    <name type="common">Vanilla</name>
    <dbReference type="NCBI Taxonomy" id="51239"/>
    <lineage>
        <taxon>Eukaryota</taxon>
        <taxon>Viridiplantae</taxon>
        <taxon>Streptophyta</taxon>
        <taxon>Embryophyta</taxon>
        <taxon>Tracheophyta</taxon>
        <taxon>Spermatophyta</taxon>
        <taxon>Magnoliopsida</taxon>
        <taxon>Liliopsida</taxon>
        <taxon>Asparagales</taxon>
        <taxon>Orchidaceae</taxon>
        <taxon>Vanilloideae</taxon>
        <taxon>Vanilleae</taxon>
        <taxon>Vanilla</taxon>
    </lineage>
</organism>
<reference evidence="2 3" key="1">
    <citation type="journal article" date="2020" name="Nat. Food">
        <title>A phased Vanilla planifolia genome enables genetic improvement of flavour and production.</title>
        <authorList>
            <person name="Hasing T."/>
            <person name="Tang H."/>
            <person name="Brym M."/>
            <person name="Khazi F."/>
            <person name="Huang T."/>
            <person name="Chambers A.H."/>
        </authorList>
    </citation>
    <scope>NUCLEOTIDE SEQUENCE [LARGE SCALE GENOMIC DNA]</scope>
    <source>
        <tissue evidence="2">Leaf</tissue>
    </source>
</reference>
<proteinExistence type="predicted"/>
<gene>
    <name evidence="2" type="ORF">HPP92_018642</name>
</gene>
<sequence>MWSDQETKERRWELPEGSEQRWLSSRTLLQQSSKSSQHAHGSDVSNIVSTM</sequence>
<name>A0A835UN32_VANPL</name>
<evidence type="ECO:0000256" key="1">
    <source>
        <dbReference type="SAM" id="MobiDB-lite"/>
    </source>
</evidence>
<feature type="region of interest" description="Disordered" evidence="1">
    <location>
        <begin position="23"/>
        <end position="51"/>
    </location>
</feature>
<evidence type="ECO:0000313" key="3">
    <source>
        <dbReference type="Proteomes" id="UP000639772"/>
    </source>
</evidence>
<protein>
    <submittedName>
        <fullName evidence="2">Uncharacterized protein</fullName>
    </submittedName>
</protein>
<dbReference type="EMBL" id="JADCNM010000009">
    <property type="protein sequence ID" value="KAG0469314.1"/>
    <property type="molecule type" value="Genomic_DNA"/>
</dbReference>
<evidence type="ECO:0000313" key="2">
    <source>
        <dbReference type="EMBL" id="KAG0469314.1"/>
    </source>
</evidence>